<accession>A0A517WMG1</accession>
<dbReference type="AlphaFoldDB" id="A0A517WMG1"/>
<name>A0A517WMG1_9PLAN</name>
<reference evidence="1 2" key="1">
    <citation type="submission" date="2019-02" db="EMBL/GenBank/DDBJ databases">
        <title>Deep-cultivation of Planctomycetes and their phenomic and genomic characterization uncovers novel biology.</title>
        <authorList>
            <person name="Wiegand S."/>
            <person name="Jogler M."/>
            <person name="Boedeker C."/>
            <person name="Pinto D."/>
            <person name="Vollmers J."/>
            <person name="Rivas-Marin E."/>
            <person name="Kohn T."/>
            <person name="Peeters S.H."/>
            <person name="Heuer A."/>
            <person name="Rast P."/>
            <person name="Oberbeckmann S."/>
            <person name="Bunk B."/>
            <person name="Jeske O."/>
            <person name="Meyerdierks A."/>
            <person name="Storesund J.E."/>
            <person name="Kallscheuer N."/>
            <person name="Luecker S."/>
            <person name="Lage O.M."/>
            <person name="Pohl T."/>
            <person name="Merkel B.J."/>
            <person name="Hornburger P."/>
            <person name="Mueller R.-W."/>
            <person name="Bruemmer F."/>
            <person name="Labrenz M."/>
            <person name="Spormann A.M."/>
            <person name="Op den Camp H."/>
            <person name="Overmann J."/>
            <person name="Amann R."/>
            <person name="Jetten M.S.M."/>
            <person name="Mascher T."/>
            <person name="Medema M.H."/>
            <person name="Devos D.P."/>
            <person name="Kaster A.-K."/>
            <person name="Ovreas L."/>
            <person name="Rohde M."/>
            <person name="Galperin M.Y."/>
            <person name="Jogler C."/>
        </authorList>
    </citation>
    <scope>NUCLEOTIDE SEQUENCE [LARGE SCALE GENOMIC DNA]</scope>
    <source>
        <strain evidence="1 2">V6</strain>
    </source>
</reference>
<dbReference type="RefSeq" id="WP_145045479.1">
    <property type="nucleotide sequence ID" value="NZ_CP036347.1"/>
</dbReference>
<gene>
    <name evidence="1" type="ORF">V6x_61760</name>
</gene>
<organism evidence="1 2">
    <name type="scientific">Gimesia chilikensis</name>
    <dbReference type="NCBI Taxonomy" id="2605989"/>
    <lineage>
        <taxon>Bacteria</taxon>
        <taxon>Pseudomonadati</taxon>
        <taxon>Planctomycetota</taxon>
        <taxon>Planctomycetia</taxon>
        <taxon>Planctomycetales</taxon>
        <taxon>Planctomycetaceae</taxon>
        <taxon>Gimesia</taxon>
    </lineage>
</organism>
<dbReference type="EMBL" id="CP036347">
    <property type="protein sequence ID" value="QDU06424.1"/>
    <property type="molecule type" value="Genomic_DNA"/>
</dbReference>
<dbReference type="Proteomes" id="UP000320722">
    <property type="component" value="Chromosome"/>
</dbReference>
<proteinExistence type="predicted"/>
<sequence>MTQAELISFLEGLGADVIVRRFGPQETTPDSVCAYFFPVPEPFEGIRAWEEMLILDEYEDGWAITYGQYPRTRALQDEELKSLLTEWVREPDYRLFADYEPE</sequence>
<protein>
    <submittedName>
        <fullName evidence="1">Uncharacterized protein</fullName>
    </submittedName>
</protein>
<evidence type="ECO:0000313" key="2">
    <source>
        <dbReference type="Proteomes" id="UP000320722"/>
    </source>
</evidence>
<evidence type="ECO:0000313" key="1">
    <source>
        <dbReference type="EMBL" id="QDU06424.1"/>
    </source>
</evidence>